<dbReference type="AlphaFoldDB" id="A0A918N9P1"/>
<dbReference type="PROSITE" id="PS50006">
    <property type="entry name" value="FHA_DOMAIN"/>
    <property type="match status" value="1"/>
</dbReference>
<dbReference type="EMBL" id="BMXR01000004">
    <property type="protein sequence ID" value="GGX51388.1"/>
    <property type="molecule type" value="Genomic_DNA"/>
</dbReference>
<evidence type="ECO:0000313" key="2">
    <source>
        <dbReference type="EMBL" id="GGX51388.1"/>
    </source>
</evidence>
<keyword evidence="3" id="KW-1185">Reference proteome</keyword>
<evidence type="ECO:0000313" key="3">
    <source>
        <dbReference type="Proteomes" id="UP000626148"/>
    </source>
</evidence>
<gene>
    <name evidence="2" type="ORF">GCM10007392_18320</name>
</gene>
<feature type="domain" description="FHA" evidence="1">
    <location>
        <begin position="23"/>
        <end position="78"/>
    </location>
</feature>
<proteinExistence type="predicted"/>
<dbReference type="InterPro" id="IPR050923">
    <property type="entry name" value="Cell_Proc_Reg/RNA_Proc"/>
</dbReference>
<organism evidence="2 3">
    <name type="scientific">Saccharospirillum salsuginis</name>
    <dbReference type="NCBI Taxonomy" id="418750"/>
    <lineage>
        <taxon>Bacteria</taxon>
        <taxon>Pseudomonadati</taxon>
        <taxon>Pseudomonadota</taxon>
        <taxon>Gammaproteobacteria</taxon>
        <taxon>Oceanospirillales</taxon>
        <taxon>Saccharospirillaceae</taxon>
        <taxon>Saccharospirillum</taxon>
    </lineage>
</organism>
<reference evidence="2" key="1">
    <citation type="journal article" date="2014" name="Int. J. Syst. Evol. Microbiol.">
        <title>Complete genome sequence of Corynebacterium casei LMG S-19264T (=DSM 44701T), isolated from a smear-ripened cheese.</title>
        <authorList>
            <consortium name="US DOE Joint Genome Institute (JGI-PGF)"/>
            <person name="Walter F."/>
            <person name="Albersmeier A."/>
            <person name="Kalinowski J."/>
            <person name="Ruckert C."/>
        </authorList>
    </citation>
    <scope>NUCLEOTIDE SEQUENCE</scope>
    <source>
        <strain evidence="2">KCTC 22169</strain>
    </source>
</reference>
<dbReference type="InterPro" id="IPR000253">
    <property type="entry name" value="FHA_dom"/>
</dbReference>
<dbReference type="SUPFAM" id="SSF49879">
    <property type="entry name" value="SMAD/FHA domain"/>
    <property type="match status" value="1"/>
</dbReference>
<dbReference type="InterPro" id="IPR008984">
    <property type="entry name" value="SMAD_FHA_dom_sf"/>
</dbReference>
<dbReference type="RefSeq" id="WP_189608243.1">
    <property type="nucleotide sequence ID" value="NZ_BMXR01000004.1"/>
</dbReference>
<comment type="caution">
    <text evidence="2">The sequence shown here is derived from an EMBL/GenBank/DDBJ whole genome shotgun (WGS) entry which is preliminary data.</text>
</comment>
<dbReference type="CDD" id="cd00060">
    <property type="entry name" value="FHA"/>
    <property type="match status" value="1"/>
</dbReference>
<dbReference type="Pfam" id="PF00498">
    <property type="entry name" value="FHA"/>
    <property type="match status" value="1"/>
</dbReference>
<sequence>MAVLMQLNKEVVQHKVALDEAPLTLGRDAANDLQIEDRTVSGFHARIEWVPGDEKTPGHHRIVDLDSTNGTFVNEETVTSHRLAANDRLRLGLVNFLFATDEAVQHDRTARVHKSWIPGVYYTKD</sequence>
<protein>
    <recommendedName>
        <fullName evidence="1">FHA domain-containing protein</fullName>
    </recommendedName>
</protein>
<accession>A0A918N9P1</accession>
<evidence type="ECO:0000259" key="1">
    <source>
        <dbReference type="PROSITE" id="PS50006"/>
    </source>
</evidence>
<dbReference type="SMART" id="SM00240">
    <property type="entry name" value="FHA"/>
    <property type="match status" value="1"/>
</dbReference>
<reference evidence="2" key="2">
    <citation type="submission" date="2020-09" db="EMBL/GenBank/DDBJ databases">
        <authorList>
            <person name="Sun Q."/>
            <person name="Kim S."/>
        </authorList>
    </citation>
    <scope>NUCLEOTIDE SEQUENCE</scope>
    <source>
        <strain evidence="2">KCTC 22169</strain>
    </source>
</reference>
<dbReference type="Proteomes" id="UP000626148">
    <property type="component" value="Unassembled WGS sequence"/>
</dbReference>
<dbReference type="Gene3D" id="2.60.200.20">
    <property type="match status" value="1"/>
</dbReference>
<name>A0A918N9P1_9GAMM</name>
<dbReference type="PANTHER" id="PTHR23308">
    <property type="entry name" value="NUCLEAR INHIBITOR OF PROTEIN PHOSPHATASE-1"/>
    <property type="match status" value="1"/>
</dbReference>